<evidence type="ECO:0000256" key="1">
    <source>
        <dbReference type="ARBA" id="ARBA00022722"/>
    </source>
</evidence>
<dbReference type="FunFam" id="3.30.420.10:FF:000045">
    <property type="entry name" value="3'-5' exonuclease DinG"/>
    <property type="match status" value="1"/>
</dbReference>
<dbReference type="Proteomes" id="UP000199017">
    <property type="component" value="Unassembled WGS sequence"/>
</dbReference>
<dbReference type="GO" id="GO:0003677">
    <property type="term" value="F:DNA binding"/>
    <property type="evidence" value="ECO:0007669"/>
    <property type="project" value="InterPro"/>
</dbReference>
<keyword evidence="3" id="KW-0269">Exonuclease</keyword>
<accession>A0A1G8LU90</accession>
<dbReference type="SUPFAM" id="SSF53098">
    <property type="entry name" value="Ribonuclease H-like"/>
    <property type="match status" value="1"/>
</dbReference>
<dbReference type="Pfam" id="PF00929">
    <property type="entry name" value="RNase_T"/>
    <property type="match status" value="1"/>
</dbReference>
<name>A0A1G8LU90_9BACI</name>
<evidence type="ECO:0000313" key="6">
    <source>
        <dbReference type="Proteomes" id="UP000199017"/>
    </source>
</evidence>
<dbReference type="InterPro" id="IPR036397">
    <property type="entry name" value="RNaseH_sf"/>
</dbReference>
<dbReference type="InterPro" id="IPR012337">
    <property type="entry name" value="RNaseH-like_sf"/>
</dbReference>
<dbReference type="GO" id="GO:0006260">
    <property type="term" value="P:DNA replication"/>
    <property type="evidence" value="ECO:0007669"/>
    <property type="project" value="InterPro"/>
</dbReference>
<reference evidence="5 6" key="1">
    <citation type="submission" date="2016-10" db="EMBL/GenBank/DDBJ databases">
        <authorList>
            <person name="de Groot N.N."/>
        </authorList>
    </citation>
    <scope>NUCLEOTIDE SEQUENCE [LARGE SCALE GENOMIC DNA]</scope>
    <source>
        <strain evidence="6">P4B,CCM 7963,CECT 7998,DSM 25260,IBRC-M 10614,KCTC 13821</strain>
    </source>
</reference>
<dbReference type="SMART" id="SM00479">
    <property type="entry name" value="EXOIII"/>
    <property type="match status" value="1"/>
</dbReference>
<dbReference type="CDD" id="cd06127">
    <property type="entry name" value="DEDDh"/>
    <property type="match status" value="1"/>
</dbReference>
<dbReference type="NCBIfam" id="NF005836">
    <property type="entry name" value="PRK07740.1"/>
    <property type="match status" value="1"/>
</dbReference>
<dbReference type="Gene3D" id="3.30.420.10">
    <property type="entry name" value="Ribonuclease H-like superfamily/Ribonuclease H"/>
    <property type="match status" value="1"/>
</dbReference>
<dbReference type="PANTHER" id="PTHR30231">
    <property type="entry name" value="DNA POLYMERASE III SUBUNIT EPSILON"/>
    <property type="match status" value="1"/>
</dbReference>
<proteinExistence type="predicted"/>
<evidence type="ECO:0000259" key="4">
    <source>
        <dbReference type="SMART" id="SM00479"/>
    </source>
</evidence>
<dbReference type="EMBL" id="FNDU01000009">
    <property type="protein sequence ID" value="SDI59248.1"/>
    <property type="molecule type" value="Genomic_DNA"/>
</dbReference>
<sequence>MVMNQMYQWVRQVSGKIGVPFVSSMDQSNPHHLSFLRQLQKDLKAEEPLQKPLDSLNVTVLDLETSGFYPDGGDKILSVGAVKIKNGELKKEESFYTAVSEPESLSPEVSELTGLKKEELEAAPPLAEVLQQFYAFIQTDILVAHHARHEQRFLQHATYQATGIQFQHRLLDTSFLFQIAAPEYNSSELEACCGYYDIPVNERHHALADAIMAAELWNCSVKEVMKRGYETLQDVYVYLNQQQR</sequence>
<keyword evidence="6" id="KW-1185">Reference proteome</keyword>
<evidence type="ECO:0000256" key="3">
    <source>
        <dbReference type="ARBA" id="ARBA00022839"/>
    </source>
</evidence>
<dbReference type="InterPro" id="IPR006054">
    <property type="entry name" value="DnaQ"/>
</dbReference>
<dbReference type="OrthoDB" id="9804290at2"/>
<feature type="domain" description="Exonuclease" evidence="4">
    <location>
        <begin position="57"/>
        <end position="226"/>
    </location>
</feature>
<keyword evidence="1" id="KW-0540">Nuclease</keyword>
<dbReference type="AlphaFoldDB" id="A0A1G8LU90"/>
<gene>
    <name evidence="5" type="ORF">SAMN05216352_10985</name>
</gene>
<dbReference type="PANTHER" id="PTHR30231:SF4">
    <property type="entry name" value="PROTEIN NEN2"/>
    <property type="match status" value="1"/>
</dbReference>
<keyword evidence="2" id="KW-0378">Hydrolase</keyword>
<dbReference type="STRING" id="930129.SAMN05216352_10985"/>
<protein>
    <submittedName>
        <fullName evidence="5">DNA polymerase-3 subunit epsilon</fullName>
    </submittedName>
</protein>
<dbReference type="InterPro" id="IPR013520">
    <property type="entry name" value="Ribonucl_H"/>
</dbReference>
<evidence type="ECO:0000256" key="2">
    <source>
        <dbReference type="ARBA" id="ARBA00022801"/>
    </source>
</evidence>
<organism evidence="5 6">
    <name type="scientific">Alteribacillus bidgolensis</name>
    <dbReference type="NCBI Taxonomy" id="930129"/>
    <lineage>
        <taxon>Bacteria</taxon>
        <taxon>Bacillati</taxon>
        <taxon>Bacillota</taxon>
        <taxon>Bacilli</taxon>
        <taxon>Bacillales</taxon>
        <taxon>Bacillaceae</taxon>
        <taxon>Alteribacillus</taxon>
    </lineage>
</organism>
<dbReference type="NCBIfam" id="TIGR00573">
    <property type="entry name" value="dnaq"/>
    <property type="match status" value="1"/>
</dbReference>
<dbReference type="GO" id="GO:0008408">
    <property type="term" value="F:3'-5' exonuclease activity"/>
    <property type="evidence" value="ECO:0007669"/>
    <property type="project" value="TreeGrafter"/>
</dbReference>
<evidence type="ECO:0000313" key="5">
    <source>
        <dbReference type="EMBL" id="SDI59248.1"/>
    </source>
</evidence>
<dbReference type="GO" id="GO:0003887">
    <property type="term" value="F:DNA-directed DNA polymerase activity"/>
    <property type="evidence" value="ECO:0007669"/>
    <property type="project" value="InterPro"/>
</dbReference>
<dbReference type="RefSeq" id="WP_091586421.1">
    <property type="nucleotide sequence ID" value="NZ_FNDU01000009.1"/>
</dbReference>